<evidence type="ECO:0000313" key="14">
    <source>
        <dbReference type="Proteomes" id="UP001497457"/>
    </source>
</evidence>
<evidence type="ECO:0000256" key="11">
    <source>
        <dbReference type="SAM" id="Phobius"/>
    </source>
</evidence>
<keyword evidence="7" id="KW-0325">Glycoprotein</keyword>
<dbReference type="Pfam" id="PF02298">
    <property type="entry name" value="Cu_bind_like"/>
    <property type="match status" value="1"/>
</dbReference>
<evidence type="ECO:0000256" key="9">
    <source>
        <dbReference type="ARBA" id="ARBA00035011"/>
    </source>
</evidence>
<evidence type="ECO:0000256" key="5">
    <source>
        <dbReference type="ARBA" id="ARBA00023136"/>
    </source>
</evidence>
<dbReference type="Proteomes" id="UP001497457">
    <property type="component" value="Chromosome 33rd"/>
</dbReference>
<proteinExistence type="inferred from homology"/>
<keyword evidence="11" id="KW-1133">Transmembrane helix</keyword>
<dbReference type="FunFam" id="2.60.40.420:FF:000066">
    <property type="entry name" value="Early nodulin-like protein 9"/>
    <property type="match status" value="1"/>
</dbReference>
<evidence type="ECO:0000256" key="2">
    <source>
        <dbReference type="ARBA" id="ARBA00022475"/>
    </source>
</evidence>
<evidence type="ECO:0000256" key="6">
    <source>
        <dbReference type="ARBA" id="ARBA00023157"/>
    </source>
</evidence>
<comment type="subcellular location">
    <subcellularLocation>
        <location evidence="1">Cell membrane</location>
        <topology evidence="1">Lipid-anchor</topology>
        <topology evidence="1">GPI-anchor</topology>
    </subcellularLocation>
</comment>
<feature type="compositionally biased region" description="Pro residues" evidence="10">
    <location>
        <begin position="220"/>
        <end position="257"/>
    </location>
</feature>
<dbReference type="GO" id="GO:0098552">
    <property type="term" value="C:side of membrane"/>
    <property type="evidence" value="ECO:0007669"/>
    <property type="project" value="UniProtKB-KW"/>
</dbReference>
<feature type="compositionally biased region" description="Low complexity" evidence="10">
    <location>
        <begin position="271"/>
        <end position="283"/>
    </location>
</feature>
<feature type="transmembrane region" description="Helical" evidence="11">
    <location>
        <begin position="299"/>
        <end position="320"/>
    </location>
</feature>
<evidence type="ECO:0000256" key="3">
    <source>
        <dbReference type="ARBA" id="ARBA00022622"/>
    </source>
</evidence>
<evidence type="ECO:0000259" key="12">
    <source>
        <dbReference type="PROSITE" id="PS51485"/>
    </source>
</evidence>
<dbReference type="InterPro" id="IPR041846">
    <property type="entry name" value="ENL_dom"/>
</dbReference>
<feature type="domain" description="Phytocyanin" evidence="12">
    <location>
        <begin position="65"/>
        <end position="168"/>
    </location>
</feature>
<dbReference type="PROSITE" id="PS51485">
    <property type="entry name" value="PHYTOCYANIN"/>
    <property type="match status" value="1"/>
</dbReference>
<keyword evidence="6" id="KW-1015">Disulfide bond</keyword>
<keyword evidence="3" id="KW-0336">GPI-anchor</keyword>
<dbReference type="CDD" id="cd11019">
    <property type="entry name" value="OsENODL1_like"/>
    <property type="match status" value="1"/>
</dbReference>
<keyword evidence="4" id="KW-0732">Signal</keyword>
<evidence type="ECO:0000256" key="7">
    <source>
        <dbReference type="ARBA" id="ARBA00023180"/>
    </source>
</evidence>
<keyword evidence="2" id="KW-1003">Cell membrane</keyword>
<evidence type="ECO:0000256" key="4">
    <source>
        <dbReference type="ARBA" id="ARBA00022729"/>
    </source>
</evidence>
<dbReference type="PANTHER" id="PTHR33021">
    <property type="entry name" value="BLUE COPPER PROTEIN"/>
    <property type="match status" value="1"/>
</dbReference>
<keyword evidence="5 11" id="KW-0472">Membrane</keyword>
<dbReference type="Gene3D" id="2.60.40.420">
    <property type="entry name" value="Cupredoxins - blue copper proteins"/>
    <property type="match status" value="1"/>
</dbReference>
<dbReference type="PANTHER" id="PTHR33021:SF253">
    <property type="entry name" value="EARLY NODULIN-LIKE PROTEIN 9"/>
    <property type="match status" value="1"/>
</dbReference>
<reference evidence="13" key="1">
    <citation type="submission" date="2024-10" db="EMBL/GenBank/DDBJ databases">
        <authorList>
            <person name="Ryan C."/>
        </authorList>
    </citation>
    <scope>NUCLEOTIDE SEQUENCE [LARGE SCALE GENOMIC DNA]</scope>
</reference>
<dbReference type="InterPro" id="IPR003245">
    <property type="entry name" value="Phytocyanin_dom"/>
</dbReference>
<dbReference type="PRINTS" id="PR01217">
    <property type="entry name" value="PRICHEXTENSN"/>
</dbReference>
<evidence type="ECO:0000256" key="1">
    <source>
        <dbReference type="ARBA" id="ARBA00004609"/>
    </source>
</evidence>
<sequence length="322" mass="32154">MVIKSHLDTSPESKCTHRLSTPTEHSAIELQSKAELQVVCVAAMARSLGLRLACLALVVAAASATQFRVGGQKGWSVPDAGFEPYNTWAGRLRFLIGDQLLFVYPKETDSVLLVEPAAYNACNASSYLKKFDDGNTVVTLDRSGPFFFISGNEANCRANEKLIVVVLADRTPPGAPPMAPTMSPPSPSPMPPSPSATPPAAAPALSPSSPPPSGGGGAAPLPPPAATPMASPPSPATSAPAPAPTATPGSPPPPMAPSPSTTPGTPGGGASQPPSASANAPGAEGNTTPPPPSASDRGAAAPAVAGFVGSLAAFVGYAMLAA</sequence>
<gene>
    <name evidence="13" type="ORF">URODEC1_LOCUS85865</name>
</gene>
<evidence type="ECO:0000313" key="13">
    <source>
        <dbReference type="EMBL" id="CAL5040040.1"/>
    </source>
</evidence>
<name>A0ABC9DJH8_9POAL</name>
<dbReference type="EMBL" id="OZ075143">
    <property type="protein sequence ID" value="CAL5040040.1"/>
    <property type="molecule type" value="Genomic_DNA"/>
</dbReference>
<keyword evidence="8" id="KW-0449">Lipoprotein</keyword>
<keyword evidence="14" id="KW-1185">Reference proteome</keyword>
<protein>
    <recommendedName>
        <fullName evidence="12">Phytocyanin domain-containing protein</fullName>
    </recommendedName>
</protein>
<evidence type="ECO:0000256" key="8">
    <source>
        <dbReference type="ARBA" id="ARBA00023288"/>
    </source>
</evidence>
<accession>A0ABC9DJH8</accession>
<organism evidence="13 14">
    <name type="scientific">Urochloa decumbens</name>
    <dbReference type="NCBI Taxonomy" id="240449"/>
    <lineage>
        <taxon>Eukaryota</taxon>
        <taxon>Viridiplantae</taxon>
        <taxon>Streptophyta</taxon>
        <taxon>Embryophyta</taxon>
        <taxon>Tracheophyta</taxon>
        <taxon>Spermatophyta</taxon>
        <taxon>Magnoliopsida</taxon>
        <taxon>Liliopsida</taxon>
        <taxon>Poales</taxon>
        <taxon>Poaceae</taxon>
        <taxon>PACMAD clade</taxon>
        <taxon>Panicoideae</taxon>
        <taxon>Panicodae</taxon>
        <taxon>Paniceae</taxon>
        <taxon>Melinidinae</taxon>
        <taxon>Urochloa</taxon>
    </lineage>
</organism>
<keyword evidence="11" id="KW-0812">Transmembrane</keyword>
<dbReference type="GO" id="GO:0005886">
    <property type="term" value="C:plasma membrane"/>
    <property type="evidence" value="ECO:0007669"/>
    <property type="project" value="UniProtKB-SubCell"/>
</dbReference>
<feature type="region of interest" description="Disordered" evidence="10">
    <location>
        <begin position="175"/>
        <end position="299"/>
    </location>
</feature>
<feature type="compositionally biased region" description="Pro residues" evidence="10">
    <location>
        <begin position="175"/>
        <end position="201"/>
    </location>
</feature>
<dbReference type="InterPro" id="IPR039391">
    <property type="entry name" value="Phytocyanin-like"/>
</dbReference>
<comment type="similarity">
    <text evidence="9">Belongs to the early nodulin-like (ENODL) family.</text>
</comment>
<dbReference type="SUPFAM" id="SSF49503">
    <property type="entry name" value="Cupredoxins"/>
    <property type="match status" value="1"/>
</dbReference>
<dbReference type="InterPro" id="IPR008972">
    <property type="entry name" value="Cupredoxin"/>
</dbReference>
<evidence type="ECO:0000256" key="10">
    <source>
        <dbReference type="SAM" id="MobiDB-lite"/>
    </source>
</evidence>
<dbReference type="AlphaFoldDB" id="A0ABC9DJH8"/>